<accession>A0ABR3W5H2</accession>
<sequence length="70" mass="7805">MRNRGTYGKKRRDSRSDFLECRPTSPTAGCGRGATSWRVTSIVLAARGTGKRDHGQFANARLIPRQRSQV</sequence>
<dbReference type="EMBL" id="JAZHXJ010000701">
    <property type="protein sequence ID" value="KAL1853538.1"/>
    <property type="molecule type" value="Genomic_DNA"/>
</dbReference>
<name>A0ABR3W5H2_9PEZI</name>
<reference evidence="2 3" key="1">
    <citation type="journal article" date="2024" name="Commun. Biol.">
        <title>Comparative genomic analysis of thermophilic fungi reveals convergent evolutionary adaptations and gene losses.</title>
        <authorList>
            <person name="Steindorff A.S."/>
            <person name="Aguilar-Pontes M.V."/>
            <person name="Robinson A.J."/>
            <person name="Andreopoulos B."/>
            <person name="LaButti K."/>
            <person name="Kuo A."/>
            <person name="Mondo S."/>
            <person name="Riley R."/>
            <person name="Otillar R."/>
            <person name="Haridas S."/>
            <person name="Lipzen A."/>
            <person name="Grimwood J."/>
            <person name="Schmutz J."/>
            <person name="Clum A."/>
            <person name="Reid I.D."/>
            <person name="Moisan M.C."/>
            <person name="Butler G."/>
            <person name="Nguyen T.T.M."/>
            <person name="Dewar K."/>
            <person name="Conant G."/>
            <person name="Drula E."/>
            <person name="Henrissat B."/>
            <person name="Hansel C."/>
            <person name="Singer S."/>
            <person name="Hutchinson M.I."/>
            <person name="de Vries R.P."/>
            <person name="Natvig D.O."/>
            <person name="Powell A.J."/>
            <person name="Tsang A."/>
            <person name="Grigoriev I.V."/>
        </authorList>
    </citation>
    <scope>NUCLEOTIDE SEQUENCE [LARGE SCALE GENOMIC DNA]</scope>
    <source>
        <strain evidence="2 3">ATCC 24622</strain>
    </source>
</reference>
<evidence type="ECO:0000313" key="3">
    <source>
        <dbReference type="Proteomes" id="UP001586593"/>
    </source>
</evidence>
<organism evidence="2 3">
    <name type="scientific">Phialemonium thermophilum</name>
    <dbReference type="NCBI Taxonomy" id="223376"/>
    <lineage>
        <taxon>Eukaryota</taxon>
        <taxon>Fungi</taxon>
        <taxon>Dikarya</taxon>
        <taxon>Ascomycota</taxon>
        <taxon>Pezizomycotina</taxon>
        <taxon>Sordariomycetes</taxon>
        <taxon>Sordariomycetidae</taxon>
        <taxon>Cephalothecales</taxon>
        <taxon>Cephalothecaceae</taxon>
        <taxon>Phialemonium</taxon>
    </lineage>
</organism>
<evidence type="ECO:0000256" key="1">
    <source>
        <dbReference type="SAM" id="MobiDB-lite"/>
    </source>
</evidence>
<evidence type="ECO:0000313" key="2">
    <source>
        <dbReference type="EMBL" id="KAL1853538.1"/>
    </source>
</evidence>
<dbReference type="Proteomes" id="UP001586593">
    <property type="component" value="Unassembled WGS sequence"/>
</dbReference>
<feature type="compositionally biased region" description="Basic residues" evidence="1">
    <location>
        <begin position="1"/>
        <end position="13"/>
    </location>
</feature>
<gene>
    <name evidence="2" type="ORF">VTK73DRAFT_9005</name>
</gene>
<protein>
    <submittedName>
        <fullName evidence="2">Uncharacterized protein</fullName>
    </submittedName>
</protein>
<proteinExistence type="predicted"/>
<comment type="caution">
    <text evidence="2">The sequence shown here is derived from an EMBL/GenBank/DDBJ whole genome shotgun (WGS) entry which is preliminary data.</text>
</comment>
<feature type="region of interest" description="Disordered" evidence="1">
    <location>
        <begin position="1"/>
        <end position="33"/>
    </location>
</feature>
<keyword evidence="3" id="KW-1185">Reference proteome</keyword>